<feature type="transmembrane region" description="Helical" evidence="7">
    <location>
        <begin position="79"/>
        <end position="97"/>
    </location>
</feature>
<keyword evidence="6 7" id="KW-0472">Membrane</keyword>
<dbReference type="RefSeq" id="WP_109245835.1">
    <property type="nucleotide sequence ID" value="NZ_BFFO01000005.1"/>
</dbReference>
<proteinExistence type="predicted"/>
<dbReference type="Gene3D" id="1.20.1250.20">
    <property type="entry name" value="MFS general substrate transporter like domains"/>
    <property type="match status" value="2"/>
</dbReference>
<organism evidence="9 10">
    <name type="scientific">Lactococcus termiticola</name>
    <dbReference type="NCBI Taxonomy" id="2169526"/>
    <lineage>
        <taxon>Bacteria</taxon>
        <taxon>Bacillati</taxon>
        <taxon>Bacillota</taxon>
        <taxon>Bacilli</taxon>
        <taxon>Lactobacillales</taxon>
        <taxon>Streptococcaceae</taxon>
        <taxon>Lactococcus</taxon>
    </lineage>
</organism>
<feature type="transmembrane region" description="Helical" evidence="7">
    <location>
        <begin position="331"/>
        <end position="354"/>
    </location>
</feature>
<keyword evidence="5 7" id="KW-1133">Transmembrane helix</keyword>
<dbReference type="AlphaFoldDB" id="A0A2R5HJP5"/>
<evidence type="ECO:0000256" key="2">
    <source>
        <dbReference type="ARBA" id="ARBA00022448"/>
    </source>
</evidence>
<evidence type="ECO:0000256" key="7">
    <source>
        <dbReference type="SAM" id="Phobius"/>
    </source>
</evidence>
<evidence type="ECO:0000256" key="6">
    <source>
        <dbReference type="ARBA" id="ARBA00023136"/>
    </source>
</evidence>
<feature type="transmembrane region" description="Helical" evidence="7">
    <location>
        <begin position="53"/>
        <end position="72"/>
    </location>
</feature>
<evidence type="ECO:0000256" key="5">
    <source>
        <dbReference type="ARBA" id="ARBA00022989"/>
    </source>
</evidence>
<dbReference type="PROSITE" id="PS50850">
    <property type="entry name" value="MFS"/>
    <property type="match status" value="1"/>
</dbReference>
<protein>
    <submittedName>
        <fullName evidence="9">Major facilitator superfamily transporter</fullName>
    </submittedName>
</protein>
<dbReference type="Pfam" id="PF07690">
    <property type="entry name" value="MFS_1"/>
    <property type="match status" value="1"/>
</dbReference>
<evidence type="ECO:0000313" key="10">
    <source>
        <dbReference type="Proteomes" id="UP000245021"/>
    </source>
</evidence>
<evidence type="ECO:0000256" key="4">
    <source>
        <dbReference type="ARBA" id="ARBA00022692"/>
    </source>
</evidence>
<feature type="transmembrane region" description="Helical" evidence="7">
    <location>
        <begin position="403"/>
        <end position="424"/>
    </location>
</feature>
<keyword evidence="2" id="KW-0813">Transport</keyword>
<gene>
    <name evidence="9" type="ORF">NtB2_00993</name>
</gene>
<dbReference type="Proteomes" id="UP000245021">
    <property type="component" value="Unassembled WGS sequence"/>
</dbReference>
<dbReference type="SUPFAM" id="SSF103473">
    <property type="entry name" value="MFS general substrate transporter"/>
    <property type="match status" value="1"/>
</dbReference>
<accession>A0A2R5HJP5</accession>
<dbReference type="CDD" id="cd17503">
    <property type="entry name" value="MFS_LmrB_MDR_like"/>
    <property type="match status" value="1"/>
</dbReference>
<feature type="transmembrane region" description="Helical" evidence="7">
    <location>
        <begin position="103"/>
        <end position="125"/>
    </location>
</feature>
<keyword evidence="3" id="KW-1003">Cell membrane</keyword>
<dbReference type="EMBL" id="BFFO01000005">
    <property type="protein sequence ID" value="GBG96868.1"/>
    <property type="molecule type" value="Genomic_DNA"/>
</dbReference>
<dbReference type="InterPro" id="IPR004638">
    <property type="entry name" value="EmrB-like"/>
</dbReference>
<reference evidence="9 10" key="1">
    <citation type="journal article" date="2018" name="Genome Announc.">
        <title>Draft Genome Sequence of Lactococcus sp. Strain NtB2 (JCM 32569), Isolated from the Gut of the Higher Termite Nasutitermes takasagoensis.</title>
        <authorList>
            <person name="Noda S."/>
            <person name="Aihara C."/>
            <person name="Yuki M."/>
            <person name="Ohkuma M."/>
        </authorList>
    </citation>
    <scope>NUCLEOTIDE SEQUENCE [LARGE SCALE GENOMIC DNA]</scope>
    <source>
        <strain evidence="9 10">NtB2</strain>
    </source>
</reference>
<feature type="transmembrane region" description="Helical" evidence="7">
    <location>
        <begin position="199"/>
        <end position="219"/>
    </location>
</feature>
<feature type="transmembrane region" description="Helical" evidence="7">
    <location>
        <begin position="436"/>
        <end position="457"/>
    </location>
</feature>
<keyword evidence="10" id="KW-1185">Reference proteome</keyword>
<evidence type="ECO:0000256" key="3">
    <source>
        <dbReference type="ARBA" id="ARBA00022475"/>
    </source>
</evidence>
<name>A0A2R5HJP5_9LACT</name>
<evidence type="ECO:0000259" key="8">
    <source>
        <dbReference type="PROSITE" id="PS50850"/>
    </source>
</evidence>
<feature type="domain" description="Major facilitator superfamily (MFS) profile" evidence="8">
    <location>
        <begin position="13"/>
        <end position="462"/>
    </location>
</feature>
<feature type="transmembrane region" description="Helical" evidence="7">
    <location>
        <begin position="360"/>
        <end position="382"/>
    </location>
</feature>
<dbReference type="InterPro" id="IPR020846">
    <property type="entry name" value="MFS_dom"/>
</dbReference>
<dbReference type="OrthoDB" id="9812221at2"/>
<dbReference type="GO" id="GO:0005886">
    <property type="term" value="C:plasma membrane"/>
    <property type="evidence" value="ECO:0007669"/>
    <property type="project" value="UniProtKB-SubCell"/>
</dbReference>
<feature type="transmembrane region" description="Helical" evidence="7">
    <location>
        <begin position="12"/>
        <end position="33"/>
    </location>
</feature>
<feature type="transmembrane region" description="Helical" evidence="7">
    <location>
        <begin position="231"/>
        <end position="250"/>
    </location>
</feature>
<feature type="transmembrane region" description="Helical" evidence="7">
    <location>
        <begin position="271"/>
        <end position="295"/>
    </location>
</feature>
<dbReference type="InterPro" id="IPR011701">
    <property type="entry name" value="MFS"/>
</dbReference>
<sequence length="466" mass="50306">MNKEKLPKELMQAAWLIVLAAIPSMLDSTMVNIAVNRLQSDLHASLNMVQWGITGYVLAIAIAVPVAGYFIGHFNGKHVLNVALAAFAIFSVLSGLANSIDLFILFRIFQGLAGGFITLLNVTLIMSITPRNLLGRLMSVISVPIILAPILGPVIGGALVEYSNWRFIFFINLPICLISIFLNHWKLQDFLPTAKGSKLDFIGIILLSGLSASLIYGLVQGSENPSHFFNAQMLSFVALGIVLGLIYALYNRLRHGQVVLPLRFFKDRNYSAANIGIFFAGIAANGPLLLLPLYFQNSRGFSVIEAALIMIPQGLGMMVSRPRVGRLIDAIGAKSVVLVSSAICLLATLPFVFAGSHTSLIWLAIVLFVRGLGFSGLQMPMMTDIFVGLDRSDIPAASVGQRIIQNVGSSFGSAIVAVVITSVMLSQHTVNPLQGYQTAFLVSALMLIVIAIVAFFMSSKRLPKTA</sequence>
<dbReference type="NCBIfam" id="TIGR00711">
    <property type="entry name" value="efflux_EmrB"/>
    <property type="match status" value="1"/>
</dbReference>
<evidence type="ECO:0000256" key="1">
    <source>
        <dbReference type="ARBA" id="ARBA00004651"/>
    </source>
</evidence>
<comment type="caution">
    <text evidence="9">The sequence shown here is derived from an EMBL/GenBank/DDBJ whole genome shotgun (WGS) entry which is preliminary data.</text>
</comment>
<evidence type="ECO:0000313" key="9">
    <source>
        <dbReference type="EMBL" id="GBG96868.1"/>
    </source>
</evidence>
<feature type="transmembrane region" description="Helical" evidence="7">
    <location>
        <begin position="301"/>
        <end position="319"/>
    </location>
</feature>
<feature type="transmembrane region" description="Helical" evidence="7">
    <location>
        <begin position="137"/>
        <end position="159"/>
    </location>
</feature>
<feature type="transmembrane region" description="Helical" evidence="7">
    <location>
        <begin position="165"/>
        <end position="187"/>
    </location>
</feature>
<dbReference type="InterPro" id="IPR036259">
    <property type="entry name" value="MFS_trans_sf"/>
</dbReference>
<dbReference type="GO" id="GO:0022857">
    <property type="term" value="F:transmembrane transporter activity"/>
    <property type="evidence" value="ECO:0007669"/>
    <property type="project" value="InterPro"/>
</dbReference>
<dbReference type="PANTHER" id="PTHR23501">
    <property type="entry name" value="MAJOR FACILITATOR SUPERFAMILY"/>
    <property type="match status" value="1"/>
</dbReference>
<comment type="subcellular location">
    <subcellularLocation>
        <location evidence="1">Cell membrane</location>
        <topology evidence="1">Multi-pass membrane protein</topology>
    </subcellularLocation>
</comment>
<keyword evidence="4 7" id="KW-0812">Transmembrane</keyword>
<dbReference type="PANTHER" id="PTHR23501:SF1">
    <property type="entry name" value="TRANSPORT PROTEIN HSRA-RELATED"/>
    <property type="match status" value="1"/>
</dbReference>